<organism evidence="1">
    <name type="scientific">marine sediment metagenome</name>
    <dbReference type="NCBI Taxonomy" id="412755"/>
    <lineage>
        <taxon>unclassified sequences</taxon>
        <taxon>metagenomes</taxon>
        <taxon>ecological metagenomes</taxon>
    </lineage>
</organism>
<comment type="caution">
    <text evidence="1">The sequence shown here is derived from an EMBL/GenBank/DDBJ whole genome shotgun (WGS) entry which is preliminary data.</text>
</comment>
<protein>
    <submittedName>
        <fullName evidence="1">Uncharacterized protein</fullName>
    </submittedName>
</protein>
<sequence>MYNRIIGSIQSMRVIPVIRHTCHTLDTPIGVGRNFDFVTNFYTSTAGIDTSNWSRCNPVLGSPYAIRR</sequence>
<accession>A0A0F9LMN1</accession>
<evidence type="ECO:0000313" key="1">
    <source>
        <dbReference type="EMBL" id="KKM96264.1"/>
    </source>
</evidence>
<name>A0A0F9LMN1_9ZZZZ</name>
<reference evidence="1" key="1">
    <citation type="journal article" date="2015" name="Nature">
        <title>Complex archaea that bridge the gap between prokaryotes and eukaryotes.</title>
        <authorList>
            <person name="Spang A."/>
            <person name="Saw J.H."/>
            <person name="Jorgensen S.L."/>
            <person name="Zaremba-Niedzwiedzka K."/>
            <person name="Martijn J."/>
            <person name="Lind A.E."/>
            <person name="van Eijk R."/>
            <person name="Schleper C."/>
            <person name="Guy L."/>
            <person name="Ettema T.J."/>
        </authorList>
    </citation>
    <scope>NUCLEOTIDE SEQUENCE</scope>
</reference>
<dbReference type="AlphaFoldDB" id="A0A0F9LMN1"/>
<proteinExistence type="predicted"/>
<dbReference type="EMBL" id="LAZR01005903">
    <property type="protein sequence ID" value="KKM96264.1"/>
    <property type="molecule type" value="Genomic_DNA"/>
</dbReference>
<gene>
    <name evidence="1" type="ORF">LCGC14_1179760</name>
</gene>